<name>A0AAN7W8C3_9PEZI</name>
<feature type="domain" description="DUF7605" evidence="1">
    <location>
        <begin position="2"/>
        <end position="163"/>
    </location>
</feature>
<comment type="caution">
    <text evidence="2">The sequence shown here is derived from an EMBL/GenBank/DDBJ whole genome shotgun (WGS) entry which is preliminary data.</text>
</comment>
<dbReference type="InterPro" id="IPR056024">
    <property type="entry name" value="DUF7605"/>
</dbReference>
<evidence type="ECO:0000259" key="1">
    <source>
        <dbReference type="Pfam" id="PF24564"/>
    </source>
</evidence>
<dbReference type="AlphaFoldDB" id="A0AAN7W8C3"/>
<organism evidence="2 3">
    <name type="scientific">Elasticomyces elasticus</name>
    <dbReference type="NCBI Taxonomy" id="574655"/>
    <lineage>
        <taxon>Eukaryota</taxon>
        <taxon>Fungi</taxon>
        <taxon>Dikarya</taxon>
        <taxon>Ascomycota</taxon>
        <taxon>Pezizomycotina</taxon>
        <taxon>Dothideomycetes</taxon>
        <taxon>Dothideomycetidae</taxon>
        <taxon>Mycosphaerellales</taxon>
        <taxon>Teratosphaeriaceae</taxon>
        <taxon>Elasticomyces</taxon>
    </lineage>
</organism>
<reference evidence="2" key="1">
    <citation type="submission" date="2023-08" db="EMBL/GenBank/DDBJ databases">
        <title>Black Yeasts Isolated from many extreme environments.</title>
        <authorList>
            <person name="Coleine C."/>
            <person name="Stajich J.E."/>
            <person name="Selbmann L."/>
        </authorList>
    </citation>
    <scope>NUCLEOTIDE SEQUENCE</scope>
    <source>
        <strain evidence="2">CCFEE 5810</strain>
    </source>
</reference>
<accession>A0AAN7W8C3</accession>
<evidence type="ECO:0000313" key="3">
    <source>
        <dbReference type="Proteomes" id="UP001310594"/>
    </source>
</evidence>
<gene>
    <name evidence="2" type="ORF">LTR97_003918</name>
</gene>
<evidence type="ECO:0000313" key="2">
    <source>
        <dbReference type="EMBL" id="KAK5702972.1"/>
    </source>
</evidence>
<protein>
    <recommendedName>
        <fullName evidence="1">DUF7605 domain-containing protein</fullName>
    </recommendedName>
</protein>
<dbReference type="EMBL" id="JAVRQU010000005">
    <property type="protein sequence ID" value="KAK5702972.1"/>
    <property type="molecule type" value="Genomic_DNA"/>
</dbReference>
<dbReference type="Pfam" id="PF24564">
    <property type="entry name" value="DUF7605"/>
    <property type="match status" value="1"/>
</dbReference>
<sequence>MKAQKEVKKLNMWHWCSIKSFVNNNGSHETSVIGPVNWNEKFMEPAVKGVIKPNWRSLELISRGRFNELEANLNVMLYGIYEELAKKPDVAALPMGRFAEVIHGQIAGMRASLRTHSDTYFKDLANIKMYATQDRDQGYFTEAMSKCYSDCQEDGGPGYKSRVLTRFDQIVSLQGPASPFTILGERIAADVSKNAQKCALALLEDFDQTLNTIRKNFDAMIAQRDPDPTEEPIREELRIYMLAKQGSVQEIREKLEVIQNKDEYKK</sequence>
<dbReference type="Proteomes" id="UP001310594">
    <property type="component" value="Unassembled WGS sequence"/>
</dbReference>
<proteinExistence type="predicted"/>